<gene>
    <name evidence="1" type="ORF">FB559_3544</name>
</gene>
<dbReference type="Proteomes" id="UP000316096">
    <property type="component" value="Unassembled WGS sequence"/>
</dbReference>
<keyword evidence="2" id="KW-1185">Reference proteome</keyword>
<name>A0A543CLF4_9ACTN</name>
<accession>A0A543CLF4</accession>
<proteinExistence type="predicted"/>
<evidence type="ECO:0008006" key="3">
    <source>
        <dbReference type="Google" id="ProtNLM"/>
    </source>
</evidence>
<dbReference type="OrthoDB" id="5194370at2"/>
<sequence length="536" mass="58248">MQIDELTEPERVLWEAFPRGEPVDLSGGDQDFDSTNAWGPDRTVRAEVISSLLLGAQDNEPGHVAAVRLTGARITGTLNLGHAHVNVPLALTACQLTDAPHLYWAQLRSVHFIRCRLPGLVASGARVDGHLWLEGSHIYGGVWLDSCRITGILNLTGAHLSHPTGDAPLLADRLIVDNNVYCDQGFTVEGEVRLPGAQVGGQLIFRGARLRNPKGQALYASRLSVAANVFCDGGFSAEGEIRLRGARIGGYLSLVGATLSRPGRTALNCDDMSIETDIYCSDGFRADGVVSMSGAQIGGLLSLRGGRMNNPSGVALSLQRVQAEEVLLRPADPIAGAVDMRYARIKLLRDDPLSWAPKYTLDGLTYDTIDPPLTAGQRLKWLERDGDGYVPQPYERLSETYRTLGHDAERRTVLLAKQRRRRSTQPIALRVWGYVQDWTVGYGYRPFLAGAWLVALLAFGSVIFQHHPQITEPGHNTQFNPFLYTLDLLLPVGSLGQEGEFAPAGVYQWISDALVAAGFVLGLTVAAGATRVLSRD</sequence>
<reference evidence="1 2" key="1">
    <citation type="submission" date="2019-06" db="EMBL/GenBank/DDBJ databases">
        <title>Sequencing the genomes of 1000 actinobacteria strains.</title>
        <authorList>
            <person name="Klenk H.-P."/>
        </authorList>
    </citation>
    <scope>NUCLEOTIDE SEQUENCE [LARGE SCALE GENOMIC DNA]</scope>
    <source>
        <strain evidence="1 2">DSM 102200</strain>
    </source>
</reference>
<organism evidence="1 2">
    <name type="scientific">Actinoallomurus bryophytorum</name>
    <dbReference type="NCBI Taxonomy" id="1490222"/>
    <lineage>
        <taxon>Bacteria</taxon>
        <taxon>Bacillati</taxon>
        <taxon>Actinomycetota</taxon>
        <taxon>Actinomycetes</taxon>
        <taxon>Streptosporangiales</taxon>
        <taxon>Thermomonosporaceae</taxon>
        <taxon>Actinoallomurus</taxon>
    </lineage>
</organism>
<dbReference type="AlphaFoldDB" id="A0A543CLF4"/>
<dbReference type="RefSeq" id="WP_141956598.1">
    <property type="nucleotide sequence ID" value="NZ_VFOZ01000001.1"/>
</dbReference>
<evidence type="ECO:0000313" key="2">
    <source>
        <dbReference type="Proteomes" id="UP000316096"/>
    </source>
</evidence>
<comment type="caution">
    <text evidence="1">The sequence shown here is derived from an EMBL/GenBank/DDBJ whole genome shotgun (WGS) entry which is preliminary data.</text>
</comment>
<protein>
    <recommendedName>
        <fullName evidence="3">Membrane-associated oxidoreductase</fullName>
    </recommendedName>
</protein>
<evidence type="ECO:0000313" key="1">
    <source>
        <dbReference type="EMBL" id="TQL97933.1"/>
    </source>
</evidence>
<dbReference type="EMBL" id="VFOZ01000001">
    <property type="protein sequence ID" value="TQL97933.1"/>
    <property type="molecule type" value="Genomic_DNA"/>
</dbReference>